<feature type="compositionally biased region" description="Basic and acidic residues" evidence="5">
    <location>
        <begin position="1"/>
        <end position="13"/>
    </location>
</feature>
<comment type="subcellular location">
    <subcellularLocation>
        <location evidence="1">Nucleus</location>
    </subcellularLocation>
</comment>
<accession>A0AAE0ERG7</accession>
<evidence type="ECO:0000256" key="2">
    <source>
        <dbReference type="ARBA" id="ARBA00022664"/>
    </source>
</evidence>
<feature type="region of interest" description="Disordered" evidence="5">
    <location>
        <begin position="1"/>
        <end position="51"/>
    </location>
</feature>
<dbReference type="Pfam" id="PF06544">
    <property type="entry name" value="Prp3_C"/>
    <property type="match status" value="1"/>
</dbReference>
<organism evidence="8 9">
    <name type="scientific">Cymbomonas tetramitiformis</name>
    <dbReference type="NCBI Taxonomy" id="36881"/>
    <lineage>
        <taxon>Eukaryota</taxon>
        <taxon>Viridiplantae</taxon>
        <taxon>Chlorophyta</taxon>
        <taxon>Pyramimonadophyceae</taxon>
        <taxon>Pyramimonadales</taxon>
        <taxon>Pyramimonadaceae</taxon>
        <taxon>Cymbomonas</taxon>
    </lineage>
</organism>
<feature type="domain" description="Pre-mRNA-splicing factor 3" evidence="7">
    <location>
        <begin position="207"/>
        <end position="442"/>
    </location>
</feature>
<keyword evidence="3" id="KW-0508">mRNA splicing</keyword>
<protein>
    <submittedName>
        <fullName evidence="8">U4/U6-U5 snRNP complex subunit prp3</fullName>
    </submittedName>
</protein>
<dbReference type="GO" id="GO:0046540">
    <property type="term" value="C:U4/U6 x U5 tri-snRNP complex"/>
    <property type="evidence" value="ECO:0007669"/>
    <property type="project" value="InterPro"/>
</dbReference>
<dbReference type="Pfam" id="PF08572">
    <property type="entry name" value="PRP3"/>
    <property type="match status" value="1"/>
</dbReference>
<evidence type="ECO:0000313" key="8">
    <source>
        <dbReference type="EMBL" id="KAK3238208.1"/>
    </source>
</evidence>
<dbReference type="EMBL" id="LGRX02034300">
    <property type="protein sequence ID" value="KAK3238208.1"/>
    <property type="molecule type" value="Genomic_DNA"/>
</dbReference>
<evidence type="ECO:0000313" key="9">
    <source>
        <dbReference type="Proteomes" id="UP001190700"/>
    </source>
</evidence>
<evidence type="ECO:0000256" key="5">
    <source>
        <dbReference type="SAM" id="MobiDB-lite"/>
    </source>
</evidence>
<dbReference type="InterPro" id="IPR010541">
    <property type="entry name" value="Prp3_C"/>
</dbReference>
<sequence>MEDSGDKRKRESEAVPDAVDPPKKTRRSRFDQETPSAPRPSRFDAPAQAQATPGVVAVGGAKPVLSMDAISKAKAALQKHKDLKAKLDANAKVKAALASKTPSTTVPAGALPTATPASLAQPALEKVMMLAQSLSQKAGGQGIPMAAAGGIQPPPLRVDALGRELDASGQVITSTVVPPSTLQVNIMKQKMEEMKGVPTPETPEDSAFYDPRMSSAKGSLERRGRRAFAFMEQGKLEKAAQRARIKARFGDEALEQMMAREQQEKMAAKAAAAGPSSKDVNLIPLGQRANAAPEVEAKAKVEPVPEVEWWDAPLLENKHYDSVRGGNWKINATKMNIYVEHPVKLEPPIEAAAPPPQPLKLTKKEHKKLRTQRRLQREKERQEMIKQGLLEPPKPKVKISNLMRVMGMEATADPTQIEKEVREQMAERSTAHEDRNLARKLTASERRDKKSRKLFEDDLHPETMAAVYKVKNLTNKHNQWKVDINAQENKLTGCCILMDESFSLVVVEGTFKALKRYSKLMLRRIDWEEGKDLDDEEGEKNVCVLVWQGAVEQAVYKRFKFETCRTEGAAKKLLTDAGVGHFWDLAYNCGWEGVTEIE</sequence>
<dbReference type="AlphaFoldDB" id="A0AAE0ERG7"/>
<dbReference type="PANTHER" id="PTHR14212">
    <property type="entry name" value="U4/U6-ASSOCIATED RNA SPLICING FACTOR-RELATED"/>
    <property type="match status" value="1"/>
</dbReference>
<keyword evidence="4" id="KW-0539">Nucleus</keyword>
<dbReference type="InterPro" id="IPR013881">
    <property type="entry name" value="Pre-mRNA_splic_Prp3_dom"/>
</dbReference>
<evidence type="ECO:0000256" key="1">
    <source>
        <dbReference type="ARBA" id="ARBA00004123"/>
    </source>
</evidence>
<feature type="region of interest" description="Disordered" evidence="5">
    <location>
        <begin position="423"/>
        <end position="449"/>
    </location>
</feature>
<reference evidence="8 9" key="1">
    <citation type="journal article" date="2015" name="Genome Biol. Evol.">
        <title>Comparative Genomics of a Bacterivorous Green Alga Reveals Evolutionary Causalities and Consequences of Phago-Mixotrophic Mode of Nutrition.</title>
        <authorList>
            <person name="Burns J.A."/>
            <person name="Paasch A."/>
            <person name="Narechania A."/>
            <person name="Kim E."/>
        </authorList>
    </citation>
    <scope>NUCLEOTIDE SEQUENCE [LARGE SCALE GENOMIC DNA]</scope>
    <source>
        <strain evidence="8 9">PLY_AMNH</strain>
    </source>
</reference>
<keyword evidence="9" id="KW-1185">Reference proteome</keyword>
<dbReference type="CDD" id="cd24162">
    <property type="entry name" value="Prp3_C"/>
    <property type="match status" value="1"/>
</dbReference>
<dbReference type="Proteomes" id="UP001190700">
    <property type="component" value="Unassembled WGS sequence"/>
</dbReference>
<comment type="caution">
    <text evidence="8">The sequence shown here is derived from an EMBL/GenBank/DDBJ whole genome shotgun (WGS) entry which is preliminary data.</text>
</comment>
<keyword evidence="2" id="KW-0507">mRNA processing</keyword>
<gene>
    <name evidence="8" type="ORF">CYMTET_51760</name>
</gene>
<evidence type="ECO:0000259" key="7">
    <source>
        <dbReference type="Pfam" id="PF08572"/>
    </source>
</evidence>
<proteinExistence type="predicted"/>
<feature type="domain" description="Small nuclear ribonucleoprotein Prp3 C-terminal" evidence="6">
    <location>
        <begin position="466"/>
        <end position="586"/>
    </location>
</feature>
<feature type="region of interest" description="Disordered" evidence="5">
    <location>
        <begin position="194"/>
        <end position="216"/>
    </location>
</feature>
<name>A0AAE0ERG7_9CHLO</name>
<evidence type="ECO:0000256" key="3">
    <source>
        <dbReference type="ARBA" id="ARBA00023187"/>
    </source>
</evidence>
<evidence type="ECO:0000256" key="4">
    <source>
        <dbReference type="ARBA" id="ARBA00023242"/>
    </source>
</evidence>
<dbReference type="GO" id="GO:0000398">
    <property type="term" value="P:mRNA splicing, via spliceosome"/>
    <property type="evidence" value="ECO:0007669"/>
    <property type="project" value="InterPro"/>
</dbReference>
<evidence type="ECO:0000259" key="6">
    <source>
        <dbReference type="Pfam" id="PF06544"/>
    </source>
</evidence>
<dbReference type="PANTHER" id="PTHR14212:SF0">
    <property type="entry name" value="U4_U6 SMALL NUCLEAR RIBONUCLEOPROTEIN PRP3"/>
    <property type="match status" value="1"/>
</dbReference>
<dbReference type="InterPro" id="IPR027104">
    <property type="entry name" value="Prp3"/>
</dbReference>
<feature type="compositionally biased region" description="Basic and acidic residues" evidence="5">
    <location>
        <begin position="20"/>
        <end position="32"/>
    </location>
</feature>